<gene>
    <name evidence="3" type="ORF">P5633_14065</name>
    <name evidence="2" type="ORF">SC09_Contig24orf00047</name>
</gene>
<keyword evidence="2" id="KW-0808">Transferase</keyword>
<evidence type="ECO:0000313" key="4">
    <source>
        <dbReference type="Proteomes" id="UP000032247"/>
    </source>
</evidence>
<reference evidence="3" key="2">
    <citation type="submission" date="2023-03" db="EMBL/GenBank/DDBJ databases">
        <title>Complete genome sequences of 52 Bacillus and Priestia strains isolated from West-African fermentations and 26 reference strains from the DSMZ collection.</title>
        <authorList>
            <person name="Wiedenbein E.S."/>
            <person name="Canoy T.S."/>
            <person name="Hui Y."/>
            <person name="Parkouda C."/>
            <person name="Dawende C."/>
            <person name="Ametefe E."/>
            <person name="Jespersen L."/>
            <person name="Nielsen D.S."/>
        </authorList>
    </citation>
    <scope>NUCLEOTIDE SEQUENCE</scope>
    <source>
        <strain evidence="3">PRO56</strain>
    </source>
</reference>
<evidence type="ECO:0000259" key="1">
    <source>
        <dbReference type="PROSITE" id="PS50011"/>
    </source>
</evidence>
<keyword evidence="2" id="KW-0418">Kinase</keyword>
<dbReference type="EMBL" id="CP120576">
    <property type="protein sequence ID" value="WEY83526.1"/>
    <property type="molecule type" value="Genomic_DNA"/>
</dbReference>
<evidence type="ECO:0000313" key="3">
    <source>
        <dbReference type="EMBL" id="WEY83526.1"/>
    </source>
</evidence>
<dbReference type="Proteomes" id="UP001214898">
    <property type="component" value="Chromosome"/>
</dbReference>
<keyword evidence="2" id="KW-0723">Serine/threonine-protein kinase</keyword>
<accession>A0A0D1KQE9</accession>
<dbReference type="GO" id="GO:0004674">
    <property type="term" value="F:protein serine/threonine kinase activity"/>
    <property type="evidence" value="ECO:0007669"/>
    <property type="project" value="UniProtKB-KW"/>
</dbReference>
<dbReference type="EMBL" id="JXBC01000003">
    <property type="protein sequence ID" value="KIU11165.1"/>
    <property type="molecule type" value="Genomic_DNA"/>
</dbReference>
<dbReference type="PATRIC" id="fig|1423.173.peg.1811"/>
<evidence type="ECO:0000313" key="2">
    <source>
        <dbReference type="EMBL" id="KIU11165.1"/>
    </source>
</evidence>
<dbReference type="SUPFAM" id="SSF56112">
    <property type="entry name" value="Protein kinase-like (PK-like)"/>
    <property type="match status" value="1"/>
</dbReference>
<dbReference type="Proteomes" id="UP000032247">
    <property type="component" value="Unassembled WGS sequence"/>
</dbReference>
<name>A0A0D1KQE9_BACIU</name>
<proteinExistence type="predicted"/>
<reference evidence="2 4" key="1">
    <citation type="submission" date="2014-12" db="EMBL/GenBank/DDBJ databases">
        <title>Comparative genome analysis of Bacillus coagulans HM-08, Clostridium butyricum HM-68, Bacillus subtilis HM-66 and Bacillus licheniformis BL-09.</title>
        <authorList>
            <person name="Zhang H."/>
        </authorList>
    </citation>
    <scope>NUCLEOTIDE SEQUENCE [LARGE SCALE GENOMIC DNA]</scope>
    <source>
        <strain evidence="2 4">HM-66</strain>
    </source>
</reference>
<dbReference type="AlphaFoldDB" id="A0A0D1KQE9"/>
<sequence length="477" mass="56276">MSRTPIDYEFTEGVLKLMPLDSKNTRKRSHWISEYANNKTEWNYVFIKDIKFIELSGDGANGIVIKSVQETLNRECAVKFWMPNKKAKNYNVVFKQYKEEVTKLANLNDPAITKVYLAAQTAEGYSYSIMEWIEGETLYNWLKDYKNVFFQFRYKLFKQIIESIEKCHINHLFHGDLHTKNILITSNNMDSSNKNNLGVKILDFGTSLLSKENNPEYSKQRESALLLETSLKLIHEELHFNILEFKHYGLKREISHNDDVRNYDPLLVSKTLRNLNEILNLIVHDAWTIDALEDIGRCFSTAPYMNLDKLISLIRENAGEHSVKVFYIILQNQLNDQLYNKFGTHDVDLIIFFQIELYYELLRNLKKTNINNEFEPSSKQFTVEIGDFDYKIILSNMHIDISVWFDLAYCNFTDSELLKFSYQLSPILFSEILKEYNKMKKNEIHVMCDLIKIRDKFDLSNDKWSENFIGLYLDSIR</sequence>
<dbReference type="RefSeq" id="WP_043857654.1">
    <property type="nucleotide sequence ID" value="NZ_JANBMP010000001.1"/>
</dbReference>
<dbReference type="InterPro" id="IPR011009">
    <property type="entry name" value="Kinase-like_dom_sf"/>
</dbReference>
<protein>
    <submittedName>
        <fullName evidence="2 3">Protein kinase</fullName>
    </submittedName>
</protein>
<dbReference type="Gene3D" id="1.10.510.10">
    <property type="entry name" value="Transferase(Phosphotransferase) domain 1"/>
    <property type="match status" value="1"/>
</dbReference>
<dbReference type="Pfam" id="PF00069">
    <property type="entry name" value="Pkinase"/>
    <property type="match status" value="1"/>
</dbReference>
<dbReference type="PROSITE" id="PS50011">
    <property type="entry name" value="PROTEIN_KINASE_DOM"/>
    <property type="match status" value="1"/>
</dbReference>
<feature type="domain" description="Protein kinase" evidence="1">
    <location>
        <begin position="50"/>
        <end position="353"/>
    </location>
</feature>
<dbReference type="GO" id="GO:0005524">
    <property type="term" value="F:ATP binding"/>
    <property type="evidence" value="ECO:0007669"/>
    <property type="project" value="InterPro"/>
</dbReference>
<dbReference type="PANTHER" id="PTHR24347">
    <property type="entry name" value="SERINE/THREONINE-PROTEIN KINASE"/>
    <property type="match status" value="1"/>
</dbReference>
<organism evidence="2 4">
    <name type="scientific">Bacillus subtilis</name>
    <dbReference type="NCBI Taxonomy" id="1423"/>
    <lineage>
        <taxon>Bacteria</taxon>
        <taxon>Bacillati</taxon>
        <taxon>Bacillota</taxon>
        <taxon>Bacilli</taxon>
        <taxon>Bacillales</taxon>
        <taxon>Bacillaceae</taxon>
        <taxon>Bacillus</taxon>
    </lineage>
</organism>
<dbReference type="InterPro" id="IPR000719">
    <property type="entry name" value="Prot_kinase_dom"/>
</dbReference>